<reference evidence="1 2" key="1">
    <citation type="journal article" date="2014" name="Int. J. Syst. Evol. Microbiol.">
        <title>Methanobacterium paludis sp. nov. and a novel strain of Methanobacterium lacus isolated from northern peatlands.</title>
        <authorList>
            <person name="Cadillo-Quiroz H."/>
            <person name="Brauer S.L."/>
            <person name="Goodson N."/>
            <person name="Yavitt J.B."/>
            <person name="Zinder S.H."/>
        </authorList>
    </citation>
    <scope>NUCLEOTIDE SEQUENCE [LARGE SCALE GENOMIC DNA]</scope>
    <source>
        <strain evidence="2">DSM 25820 / JCM 18151 / SWAN1</strain>
    </source>
</reference>
<dbReference type="STRING" id="868131.MSWAN_0763"/>
<dbReference type="AlphaFoldDB" id="F6D7V7"/>
<dbReference type="Proteomes" id="UP000009231">
    <property type="component" value="Chromosome"/>
</dbReference>
<dbReference type="RefSeq" id="WP_013825297.1">
    <property type="nucleotide sequence ID" value="NC_015574.1"/>
</dbReference>
<accession>F6D7V7</accession>
<gene>
    <name evidence="1" type="ordered locus">MSWAN_0763</name>
</gene>
<evidence type="ECO:0000313" key="2">
    <source>
        <dbReference type="Proteomes" id="UP000009231"/>
    </source>
</evidence>
<organism evidence="1 2">
    <name type="scientific">Methanobacterium paludis (strain DSM 25820 / JCM 18151 / SWAN1)</name>
    <dbReference type="NCBI Taxonomy" id="868131"/>
    <lineage>
        <taxon>Archaea</taxon>
        <taxon>Methanobacteriati</taxon>
        <taxon>Methanobacteriota</taxon>
        <taxon>Methanomada group</taxon>
        <taxon>Methanobacteria</taxon>
        <taxon>Methanobacteriales</taxon>
        <taxon>Methanobacteriaceae</taxon>
        <taxon>Methanobacterium</taxon>
    </lineage>
</organism>
<protein>
    <submittedName>
        <fullName evidence="1">Uncharacterized protein</fullName>
    </submittedName>
</protein>
<dbReference type="HOGENOM" id="CLU_2695831_0_0_2"/>
<dbReference type="OrthoDB" id="68355at2157"/>
<dbReference type="EMBL" id="CP002772">
    <property type="protein sequence ID" value="AEG17795.1"/>
    <property type="molecule type" value="Genomic_DNA"/>
</dbReference>
<dbReference type="GeneID" id="10668259"/>
<proteinExistence type="predicted"/>
<sequence length="73" mass="8588">MSCYIRHMKSFLGDSGINPESKEDRKDVDLAIRAVIGKNPEDKCNDVWKDVKIWLHDEEKNKKLALELQKRFN</sequence>
<keyword evidence="2" id="KW-1185">Reference proteome</keyword>
<dbReference type="KEGG" id="mew:MSWAN_0763"/>
<evidence type="ECO:0000313" key="1">
    <source>
        <dbReference type="EMBL" id="AEG17795.1"/>
    </source>
</evidence>
<name>F6D7V7_METPW</name>